<dbReference type="OMA" id="YIHLGAC"/>
<dbReference type="PANTHER" id="PTHR42071">
    <property type="entry name" value="PROTOGLOBIN DOMAIN-CONTAINING PROTEIN"/>
    <property type="match status" value="1"/>
</dbReference>
<dbReference type="HOGENOM" id="CLU_063074_0_0_1"/>
<dbReference type="GO" id="GO:0019825">
    <property type="term" value="F:oxygen binding"/>
    <property type="evidence" value="ECO:0007669"/>
    <property type="project" value="InterPro"/>
</dbReference>
<dbReference type="GO" id="GO:0020037">
    <property type="term" value="F:heme binding"/>
    <property type="evidence" value="ECO:0007669"/>
    <property type="project" value="InterPro"/>
</dbReference>
<dbReference type="AlphaFoldDB" id="Q2H5S3"/>
<dbReference type="Pfam" id="PF11563">
    <property type="entry name" value="Protoglobin"/>
    <property type="match status" value="1"/>
</dbReference>
<gene>
    <name evidence="2" type="ORF">CHGG_05992</name>
</gene>
<sequence>MSAPRTLPMQHIDRKALYTNLEARIHYLHSFLDFGTSDIESLRSGAKYIQALIPAVVNIVYRKLLQYDITARAFQTRSTAFEGPMDSNLDEMSPQILHRKSFLRAYLKKLCSDPSQMEFWEYLDKVGMMHTGLGRTHPLHIEYIHISATLAVIQDVLSEAILSHPRLALTRKIAVVKALGKVIWIQNDLFAKWYVVDGEEFTDGVDYAAALLDREGYLRGKRVLVREEEGCVDGSGGSSACPVGGEGKQGDGVAPGVCPFTGVVAEAEGLREKGMSGVEEVVPPKNVEVVVDGE</sequence>
<dbReference type="SUPFAM" id="SSF46458">
    <property type="entry name" value="Globin-like"/>
    <property type="match status" value="1"/>
</dbReference>
<evidence type="ECO:0000313" key="3">
    <source>
        <dbReference type="Proteomes" id="UP000001056"/>
    </source>
</evidence>
<feature type="domain" description="Globin-sensor" evidence="1">
    <location>
        <begin position="22"/>
        <end position="199"/>
    </location>
</feature>
<dbReference type="OrthoDB" id="10027058at2759"/>
<dbReference type="EMBL" id="CH408031">
    <property type="protein sequence ID" value="EAQ89373.1"/>
    <property type="molecule type" value="Genomic_DNA"/>
</dbReference>
<dbReference type="GeneID" id="4391442"/>
<name>Q2H5S3_CHAGB</name>
<evidence type="ECO:0000259" key="1">
    <source>
        <dbReference type="Pfam" id="PF11563"/>
    </source>
</evidence>
<organism evidence="2 3">
    <name type="scientific">Chaetomium globosum (strain ATCC 6205 / CBS 148.51 / DSM 1962 / NBRC 6347 / NRRL 1970)</name>
    <name type="common">Soil fungus</name>
    <dbReference type="NCBI Taxonomy" id="306901"/>
    <lineage>
        <taxon>Eukaryota</taxon>
        <taxon>Fungi</taxon>
        <taxon>Dikarya</taxon>
        <taxon>Ascomycota</taxon>
        <taxon>Pezizomycotina</taxon>
        <taxon>Sordariomycetes</taxon>
        <taxon>Sordariomycetidae</taxon>
        <taxon>Sordariales</taxon>
        <taxon>Chaetomiaceae</taxon>
        <taxon>Chaetomium</taxon>
    </lineage>
</organism>
<keyword evidence="3" id="KW-1185">Reference proteome</keyword>
<dbReference type="PANTHER" id="PTHR42071:SF1">
    <property type="entry name" value="GLOBIN-SENSOR DOMAIN-CONTAINING PROTEIN"/>
    <property type="match status" value="1"/>
</dbReference>
<dbReference type="VEuPathDB" id="FungiDB:CHGG_05992"/>
<accession>Q2H5S3</accession>
<dbReference type="Proteomes" id="UP000001056">
    <property type="component" value="Unassembled WGS sequence"/>
</dbReference>
<dbReference type="InterPro" id="IPR044398">
    <property type="entry name" value="Globin-sensor_dom"/>
</dbReference>
<proteinExistence type="predicted"/>
<dbReference type="InterPro" id="IPR012292">
    <property type="entry name" value="Globin/Proto"/>
</dbReference>
<protein>
    <recommendedName>
        <fullName evidence="1">Globin-sensor domain-containing protein</fullName>
    </recommendedName>
</protein>
<dbReference type="InParanoid" id="Q2H5S3"/>
<reference evidence="3" key="1">
    <citation type="journal article" date="2015" name="Genome Announc.">
        <title>Draft genome sequence of the cellulolytic fungus Chaetomium globosum.</title>
        <authorList>
            <person name="Cuomo C.A."/>
            <person name="Untereiner W.A."/>
            <person name="Ma L.-J."/>
            <person name="Grabherr M."/>
            <person name="Birren B.W."/>
        </authorList>
    </citation>
    <scope>NUCLEOTIDE SEQUENCE [LARGE SCALE GENOMIC DNA]</scope>
    <source>
        <strain evidence="3">ATCC 6205 / CBS 148.51 / DSM 1962 / NBRC 6347 / NRRL 1970</strain>
    </source>
</reference>
<evidence type="ECO:0000313" key="2">
    <source>
        <dbReference type="EMBL" id="EAQ89373.1"/>
    </source>
</evidence>
<dbReference type="Gene3D" id="1.10.490.10">
    <property type="entry name" value="Globins"/>
    <property type="match status" value="1"/>
</dbReference>
<dbReference type="RefSeq" id="XP_001222087.1">
    <property type="nucleotide sequence ID" value="XM_001222086.1"/>
</dbReference>
<dbReference type="eggNOG" id="ENOG502RZ5I">
    <property type="taxonomic scope" value="Eukaryota"/>
</dbReference>
<dbReference type="InterPro" id="IPR009050">
    <property type="entry name" value="Globin-like_sf"/>
</dbReference>